<organism evidence="1 2">
    <name type="scientific">Zalerion maritima</name>
    <dbReference type="NCBI Taxonomy" id="339359"/>
    <lineage>
        <taxon>Eukaryota</taxon>
        <taxon>Fungi</taxon>
        <taxon>Dikarya</taxon>
        <taxon>Ascomycota</taxon>
        <taxon>Pezizomycotina</taxon>
        <taxon>Sordariomycetes</taxon>
        <taxon>Lulworthiomycetidae</taxon>
        <taxon>Lulworthiales</taxon>
        <taxon>Lulworthiaceae</taxon>
        <taxon>Zalerion</taxon>
    </lineage>
</organism>
<dbReference type="AlphaFoldDB" id="A0AAD5WW66"/>
<accession>A0AAD5WW66</accession>
<reference evidence="1" key="1">
    <citation type="submission" date="2022-07" db="EMBL/GenBank/DDBJ databases">
        <title>Draft genome sequence of Zalerion maritima ATCC 34329, a (micro)plastics degrading marine fungus.</title>
        <authorList>
            <person name="Paco A."/>
            <person name="Goncalves M.F.M."/>
            <person name="Rocha-Santos T.A.P."/>
            <person name="Alves A."/>
        </authorList>
    </citation>
    <scope>NUCLEOTIDE SEQUENCE</scope>
    <source>
        <strain evidence="1">ATCC 34329</strain>
    </source>
</reference>
<comment type="caution">
    <text evidence="1">The sequence shown here is derived from an EMBL/GenBank/DDBJ whole genome shotgun (WGS) entry which is preliminary data.</text>
</comment>
<protein>
    <submittedName>
        <fullName evidence="1">Uncharacterized protein</fullName>
    </submittedName>
</protein>
<evidence type="ECO:0000313" key="1">
    <source>
        <dbReference type="EMBL" id="KAJ2904959.1"/>
    </source>
</evidence>
<proteinExistence type="predicted"/>
<gene>
    <name evidence="1" type="ORF">MKZ38_006824</name>
</gene>
<name>A0AAD5WW66_9PEZI</name>
<keyword evidence="2" id="KW-1185">Reference proteome</keyword>
<dbReference type="Proteomes" id="UP001201980">
    <property type="component" value="Unassembled WGS sequence"/>
</dbReference>
<evidence type="ECO:0000313" key="2">
    <source>
        <dbReference type="Proteomes" id="UP001201980"/>
    </source>
</evidence>
<dbReference type="EMBL" id="JAKWBI020000041">
    <property type="protein sequence ID" value="KAJ2904959.1"/>
    <property type="molecule type" value="Genomic_DNA"/>
</dbReference>
<sequence length="96" mass="10653">MVRSFNLNINLTTVDGMNVGYEATVDYELTNLLGGGGHPLRLRDGKILPCPGNDCSEPGWSANLMALMMMMMMMISREAMARRMNVVGEPHRLAHE</sequence>